<dbReference type="GO" id="GO:0005741">
    <property type="term" value="C:mitochondrial outer membrane"/>
    <property type="evidence" value="ECO:0007669"/>
    <property type="project" value="TreeGrafter"/>
</dbReference>
<evidence type="ECO:0000313" key="2">
    <source>
        <dbReference type="Proteomes" id="UP000242180"/>
    </source>
</evidence>
<reference evidence="1 2" key="1">
    <citation type="submission" date="2016-07" db="EMBL/GenBank/DDBJ databases">
        <title>Pervasive Adenine N6-methylation of Active Genes in Fungi.</title>
        <authorList>
            <consortium name="DOE Joint Genome Institute"/>
            <person name="Mondo S.J."/>
            <person name="Dannebaum R.O."/>
            <person name="Kuo R.C."/>
            <person name="Labutti K."/>
            <person name="Haridas S."/>
            <person name="Kuo A."/>
            <person name="Salamov A."/>
            <person name="Ahrendt S.R."/>
            <person name="Lipzen A."/>
            <person name="Sullivan W."/>
            <person name="Andreopoulos W.B."/>
            <person name="Clum A."/>
            <person name="Lindquist E."/>
            <person name="Daum C."/>
            <person name="Ramamoorthy G.K."/>
            <person name="Gryganskyi A."/>
            <person name="Culley D."/>
            <person name="Magnuson J.K."/>
            <person name="James T.Y."/>
            <person name="O'Malley M.A."/>
            <person name="Stajich J.E."/>
            <person name="Spatafora J.W."/>
            <person name="Visel A."/>
            <person name="Grigoriev I.V."/>
        </authorList>
    </citation>
    <scope>NUCLEOTIDE SEQUENCE [LARGE SCALE GENOMIC DNA]</scope>
    <source>
        <strain evidence="1 2">NRRL 2496</strain>
    </source>
</reference>
<dbReference type="GO" id="GO:0070096">
    <property type="term" value="P:mitochondrial outer membrane translocase complex assembly"/>
    <property type="evidence" value="ECO:0007669"/>
    <property type="project" value="InterPro"/>
</dbReference>
<dbReference type="OrthoDB" id="5555533at2759"/>
<sequence>MASSEIDVPSEQYIVGDDDISIDDDIDRSEDGGYLTEEDSYYSYDAEAEWEETKAQFNALFSLVIFPFAGRWLGKKVSFWLWSKYLAKPVSSPSLTLEWLNSLRQIAY</sequence>
<organism evidence="1 2">
    <name type="scientific">Syncephalastrum racemosum</name>
    <name type="common">Filamentous fungus</name>
    <dbReference type="NCBI Taxonomy" id="13706"/>
    <lineage>
        <taxon>Eukaryota</taxon>
        <taxon>Fungi</taxon>
        <taxon>Fungi incertae sedis</taxon>
        <taxon>Mucoromycota</taxon>
        <taxon>Mucoromycotina</taxon>
        <taxon>Mucoromycetes</taxon>
        <taxon>Mucorales</taxon>
        <taxon>Syncephalastraceae</taxon>
        <taxon>Syncephalastrum</taxon>
    </lineage>
</organism>
<protein>
    <submittedName>
        <fullName evidence="1">Uncharacterized protein</fullName>
    </submittedName>
</protein>
<evidence type="ECO:0000313" key="1">
    <source>
        <dbReference type="EMBL" id="ORY95955.1"/>
    </source>
</evidence>
<dbReference type="Pfam" id="PF19117">
    <property type="entry name" value="Mim2"/>
    <property type="match status" value="1"/>
</dbReference>
<keyword evidence="2" id="KW-1185">Reference proteome</keyword>
<dbReference type="STRING" id="13706.A0A1X2HBE0"/>
<dbReference type="AlphaFoldDB" id="A0A1X2HBE0"/>
<name>A0A1X2HBE0_SYNRA</name>
<dbReference type="InterPro" id="IPR037652">
    <property type="entry name" value="Mim2"/>
</dbReference>
<dbReference type="OMA" id="MNENRYS"/>
<dbReference type="GO" id="GO:0045040">
    <property type="term" value="P:protein insertion into mitochondrial outer membrane"/>
    <property type="evidence" value="ECO:0007669"/>
    <property type="project" value="InterPro"/>
</dbReference>
<dbReference type="EMBL" id="MCGN01000006">
    <property type="protein sequence ID" value="ORY95955.1"/>
    <property type="molecule type" value="Genomic_DNA"/>
</dbReference>
<accession>A0A1X2HBE0</accession>
<dbReference type="InParanoid" id="A0A1X2HBE0"/>
<dbReference type="Proteomes" id="UP000242180">
    <property type="component" value="Unassembled WGS sequence"/>
</dbReference>
<gene>
    <name evidence="1" type="ORF">BCR43DRAFT_493861</name>
</gene>
<dbReference type="PANTHER" id="PTHR28230">
    <property type="entry name" value="CHROMOSOME 1, WHOLE GENOME SHOTGUN SEQUENCE"/>
    <property type="match status" value="1"/>
</dbReference>
<proteinExistence type="predicted"/>
<comment type="caution">
    <text evidence="1">The sequence shown here is derived from an EMBL/GenBank/DDBJ whole genome shotgun (WGS) entry which is preliminary data.</text>
</comment>
<dbReference type="PANTHER" id="PTHR28230:SF1">
    <property type="entry name" value="MITOCHONDRIAL IMPORT PROTEIN 2"/>
    <property type="match status" value="1"/>
</dbReference>